<evidence type="ECO:0000256" key="1">
    <source>
        <dbReference type="SAM" id="Phobius"/>
    </source>
</evidence>
<keyword evidence="1" id="KW-0472">Membrane</keyword>
<feature type="transmembrane region" description="Helical" evidence="1">
    <location>
        <begin position="85"/>
        <end position="107"/>
    </location>
</feature>
<dbReference type="Proteomes" id="UP000242015">
    <property type="component" value="Unassembled WGS sequence"/>
</dbReference>
<feature type="transmembrane region" description="Helical" evidence="1">
    <location>
        <begin position="414"/>
        <end position="432"/>
    </location>
</feature>
<dbReference type="InterPro" id="IPR035986">
    <property type="entry name" value="PKD_dom_sf"/>
</dbReference>
<feature type="transmembrane region" description="Helical" evidence="1">
    <location>
        <begin position="233"/>
        <end position="252"/>
    </location>
</feature>
<evidence type="ECO:0000313" key="3">
    <source>
        <dbReference type="Proteomes" id="UP000242015"/>
    </source>
</evidence>
<feature type="transmembrane region" description="Helical" evidence="1">
    <location>
        <begin position="52"/>
        <end position="73"/>
    </location>
</feature>
<dbReference type="CDD" id="cd00146">
    <property type="entry name" value="PKD"/>
    <property type="match status" value="1"/>
</dbReference>
<feature type="transmembrane region" description="Helical" evidence="1">
    <location>
        <begin position="444"/>
        <end position="467"/>
    </location>
</feature>
<name>A0A2R6C082_9ARCH</name>
<dbReference type="SUPFAM" id="SSF49299">
    <property type="entry name" value="PKD domain"/>
    <property type="match status" value="1"/>
</dbReference>
<keyword evidence="1" id="KW-1133">Transmembrane helix</keyword>
<evidence type="ECO:0008006" key="4">
    <source>
        <dbReference type="Google" id="ProtNLM"/>
    </source>
</evidence>
<feature type="transmembrane region" description="Helical" evidence="1">
    <location>
        <begin position="366"/>
        <end position="383"/>
    </location>
</feature>
<evidence type="ECO:0000313" key="2">
    <source>
        <dbReference type="EMBL" id="PSO04196.1"/>
    </source>
</evidence>
<comment type="caution">
    <text evidence="2">The sequence shown here is derived from an EMBL/GenBank/DDBJ whole genome shotgun (WGS) entry which is preliminary data.</text>
</comment>
<dbReference type="EMBL" id="NEXF01000716">
    <property type="protein sequence ID" value="PSO04196.1"/>
    <property type="molecule type" value="Genomic_DNA"/>
</dbReference>
<feature type="non-terminal residue" evidence="2">
    <location>
        <position position="499"/>
    </location>
</feature>
<accession>A0A2R6C082</accession>
<reference evidence="2 3" key="1">
    <citation type="submission" date="2017-04" db="EMBL/GenBank/DDBJ databases">
        <title>Novel microbial lineages endemic to geothermal iron-oxide mats fill important gaps in the evolutionary history of Archaea.</title>
        <authorList>
            <person name="Jay Z.J."/>
            <person name="Beam J.P."/>
            <person name="Dlakic M."/>
            <person name="Rusch D.B."/>
            <person name="Kozubal M.A."/>
            <person name="Inskeep W.P."/>
        </authorList>
    </citation>
    <scope>NUCLEOTIDE SEQUENCE [LARGE SCALE GENOMIC DNA]</scope>
    <source>
        <strain evidence="2">BE_D</strain>
    </source>
</reference>
<feature type="transmembrane region" description="Helical" evidence="1">
    <location>
        <begin position="473"/>
        <end position="493"/>
    </location>
</feature>
<feature type="transmembrane region" description="Helical" evidence="1">
    <location>
        <begin position="296"/>
        <end position="316"/>
    </location>
</feature>
<feature type="transmembrane region" description="Helical" evidence="1">
    <location>
        <begin position="390"/>
        <end position="408"/>
    </location>
</feature>
<feature type="transmembrane region" description="Helical" evidence="1">
    <location>
        <begin position="20"/>
        <end position="40"/>
    </location>
</feature>
<gene>
    <name evidence="2" type="ORF">B9Q04_19555</name>
</gene>
<organism evidence="2 3">
    <name type="scientific">Candidatus Marsarchaeota G2 archaeon BE_D</name>
    <dbReference type="NCBI Taxonomy" id="1978158"/>
    <lineage>
        <taxon>Archaea</taxon>
        <taxon>Candidatus Marsarchaeota</taxon>
        <taxon>Candidatus Marsarchaeota group 2</taxon>
    </lineage>
</organism>
<feature type="transmembrane region" description="Helical" evidence="1">
    <location>
        <begin position="114"/>
        <end position="133"/>
    </location>
</feature>
<dbReference type="AlphaFoldDB" id="A0A2R6C082"/>
<keyword evidence="1" id="KW-0812">Transmembrane</keyword>
<dbReference type="InterPro" id="IPR013783">
    <property type="entry name" value="Ig-like_fold"/>
</dbReference>
<proteinExistence type="predicted"/>
<protein>
    <recommendedName>
        <fullName evidence="4">PKD domain-containing protein</fullName>
    </recommendedName>
</protein>
<feature type="transmembrane region" description="Helical" evidence="1">
    <location>
        <begin position="328"/>
        <end position="346"/>
    </location>
</feature>
<sequence length="499" mass="52113">MPLPAAMFDLTHAVNTVVDYLYYAAWVAVALSLTVSVYYLVSGDAQRGREFLVFTIAGAAVLTAGWIAIFTIGQVPQLSIPGAQYIQLFAYAAIAVAIAAAAISFAAARPDRALSYLGAAVLVLVALNLGAVGQVQLQPQASLTAQVAVKPVSGLTPLTVTLTGSTSFTNGTAAPAAVTVNWGDNTSSTATGPTFTLKHTYNEAGTYTIIVTAVYNGYTAGAGAAVNAEKLSLNWLISSIMSAVAAFGNAASNSILSPLEALGSTIFIWLTQMPVYGGTGWPGAEIASLYSVVADYATGFLGIFILADVIWTVYWEGADDLWEKIIRLAKEVIAVLIVIYTAPYFYNILAGIVNPIDAQLVNSGHVYIFFYSALAEALLGAAVGPFDTEIGVFGGILLFSLLMLIVFAAVRFVAIGALLVVTPMIAVLWLFPPLRRIVDFIAEVLLGFAIGGLVVAAVFGVIGAVGFSNPATATFLVIASPFIFILIPNILAFTGMGGM</sequence>
<dbReference type="Gene3D" id="2.60.40.10">
    <property type="entry name" value="Immunoglobulins"/>
    <property type="match status" value="1"/>
</dbReference>